<organism evidence="2 3">
    <name type="scientific">Taphrina deformans (strain PYCC 5710 / ATCC 11124 / CBS 356.35 / IMI 108563 / JCM 9778 / NBRC 8474)</name>
    <name type="common">Peach leaf curl fungus</name>
    <name type="synonym">Lalaria deformans</name>
    <dbReference type="NCBI Taxonomy" id="1097556"/>
    <lineage>
        <taxon>Eukaryota</taxon>
        <taxon>Fungi</taxon>
        <taxon>Dikarya</taxon>
        <taxon>Ascomycota</taxon>
        <taxon>Taphrinomycotina</taxon>
        <taxon>Taphrinomycetes</taxon>
        <taxon>Taphrinales</taxon>
        <taxon>Taphrinaceae</taxon>
        <taxon>Taphrina</taxon>
    </lineage>
</organism>
<evidence type="ECO:0000256" key="1">
    <source>
        <dbReference type="SAM" id="MobiDB-lite"/>
    </source>
</evidence>
<feature type="compositionally biased region" description="Polar residues" evidence="1">
    <location>
        <begin position="388"/>
        <end position="406"/>
    </location>
</feature>
<reference evidence="2 3" key="1">
    <citation type="journal article" date="2013" name="MBio">
        <title>Genome sequencing of the plant pathogen Taphrina deformans, the causal agent of peach leaf curl.</title>
        <authorList>
            <person name="Cisse O.H."/>
            <person name="Almeida J.M.G.C.F."/>
            <person name="Fonseca A."/>
            <person name="Kumar A.A."/>
            <person name="Salojaervi J."/>
            <person name="Overmyer K."/>
            <person name="Hauser P.M."/>
            <person name="Pagni M."/>
        </authorList>
    </citation>
    <scope>NUCLEOTIDE SEQUENCE [LARGE SCALE GENOMIC DNA]</scope>
    <source>
        <strain evidence="3">PYCC 5710 / ATCC 11124 / CBS 356.35 / IMI 108563 / JCM 9778 / NBRC 8474</strain>
    </source>
</reference>
<feature type="region of interest" description="Disordered" evidence="1">
    <location>
        <begin position="303"/>
        <end position="346"/>
    </location>
</feature>
<keyword evidence="3" id="KW-1185">Reference proteome</keyword>
<feature type="compositionally biased region" description="Polar residues" evidence="1">
    <location>
        <begin position="556"/>
        <end position="567"/>
    </location>
</feature>
<protein>
    <submittedName>
        <fullName evidence="2">Uncharacterized protein</fullName>
    </submittedName>
</protein>
<evidence type="ECO:0000313" key="2">
    <source>
        <dbReference type="EMBL" id="CCG82939.1"/>
    </source>
</evidence>
<sequence>MSRLSQSPGPLLHRKRAREESSARSNSVLGSDTAVIDEHKKIKLDETHGTQHEGVHGPPLPADHDQQGGPTPIAIVSAKPTKKASPLVEKMRMLEARYAKVTRALLASESKHTEQQIMRIKKGVCPELNQLVEPLEAVRQQKTTIAEKKLSLQRCQADREWHASRTSAQYDFVKARADLRTSLRQALSRQVFDVSRDFRDLSAESLGVSSDTRLCQRYRSRERILSAPVGASLTEKDEDLILMDIVSTSGPPGIDARVLAAAPILGAFTVPRKDTTAKRNLAAKGQGKPLTTRRKAQNHKLPVVNGAGGQQKFKGSQHHVEMPQPKPMPVGSDSHGSPQHPTIPIKQSKDNADIAFPRNAIQTIPTTGIQHQNPILPSRPDVHVPLVGSTTDQSMPPPRSKSSGSQKAPIRKSSLVLDSEQSSDKYRGCPPAPVHNNVIPGQQYNPWPPQNYSLPVGSPRQDPRSNHHDTQKGMTSDQSATENTTQAALSSKSAFDTPTGSHARYALPNSAQGATQTNPPPLHYDIPFTAPGSTHYRQVQQNMPSSTHLHMPHSVDFNSGSRPSSRQDLGHPGMLHPFKSNDPGIDHLSHNPMSLADHSLSFSGPVSGSSLARNHSLDVAKSQKGILWGGVRR</sequence>
<gene>
    <name evidence="2" type="ORF">TAPDE_002695</name>
</gene>
<feature type="compositionally biased region" description="Polar residues" evidence="1">
    <location>
        <begin position="439"/>
        <end position="453"/>
    </location>
</feature>
<feature type="compositionally biased region" description="Basic and acidic residues" evidence="1">
    <location>
        <begin position="36"/>
        <end position="55"/>
    </location>
</feature>
<evidence type="ECO:0000313" key="3">
    <source>
        <dbReference type="Proteomes" id="UP000013776"/>
    </source>
</evidence>
<feature type="region of interest" description="Disordered" evidence="1">
    <location>
        <begin position="1"/>
        <end position="68"/>
    </location>
</feature>
<dbReference type="Proteomes" id="UP000013776">
    <property type="component" value="Unassembled WGS sequence"/>
</dbReference>
<feature type="compositionally biased region" description="Basic and acidic residues" evidence="1">
    <location>
        <begin position="461"/>
        <end position="471"/>
    </location>
</feature>
<feature type="region of interest" description="Disordered" evidence="1">
    <location>
        <begin position="368"/>
        <end position="532"/>
    </location>
</feature>
<comment type="caution">
    <text evidence="2">The sequence shown here is derived from an EMBL/GenBank/DDBJ whole genome shotgun (WGS) entry which is preliminary data.</text>
</comment>
<dbReference type="EMBL" id="CAHR02000111">
    <property type="protein sequence ID" value="CCG82939.1"/>
    <property type="molecule type" value="Genomic_DNA"/>
</dbReference>
<proteinExistence type="predicted"/>
<accession>R4XAQ8</accession>
<dbReference type="AlphaFoldDB" id="R4XAQ8"/>
<feature type="region of interest" description="Disordered" evidence="1">
    <location>
        <begin position="546"/>
        <end position="573"/>
    </location>
</feature>
<feature type="compositionally biased region" description="Polar residues" evidence="1">
    <location>
        <begin position="472"/>
        <end position="500"/>
    </location>
</feature>
<name>R4XAQ8_TAPDE</name>